<evidence type="ECO:0000256" key="5">
    <source>
        <dbReference type="ARBA" id="ARBA00023211"/>
    </source>
</evidence>
<dbReference type="NCBIfam" id="NF003450">
    <property type="entry name" value="PRK05015.1"/>
    <property type="match status" value="1"/>
</dbReference>
<evidence type="ECO:0000256" key="1">
    <source>
        <dbReference type="ARBA" id="ARBA00009528"/>
    </source>
</evidence>
<keyword evidence="8" id="KW-1185">Reference proteome</keyword>
<dbReference type="Pfam" id="PF00883">
    <property type="entry name" value="Peptidase_M17"/>
    <property type="match status" value="1"/>
</dbReference>
<feature type="domain" description="Cytosol aminopeptidase" evidence="6">
    <location>
        <begin position="281"/>
        <end position="288"/>
    </location>
</feature>
<keyword evidence="2 7" id="KW-0031">Aminopeptidase</keyword>
<keyword evidence="5" id="KW-0464">Manganese</keyword>
<evidence type="ECO:0000313" key="8">
    <source>
        <dbReference type="Proteomes" id="UP000243745"/>
    </source>
</evidence>
<evidence type="ECO:0000256" key="4">
    <source>
        <dbReference type="ARBA" id="ARBA00022801"/>
    </source>
</evidence>
<name>A0A662ZE70_9GAMM</name>
<evidence type="ECO:0000256" key="3">
    <source>
        <dbReference type="ARBA" id="ARBA00022670"/>
    </source>
</evidence>
<proteinExistence type="inferred from homology"/>
<dbReference type="CDD" id="cd00433">
    <property type="entry name" value="Peptidase_M17"/>
    <property type="match status" value="1"/>
</dbReference>
<dbReference type="GO" id="GO:0070006">
    <property type="term" value="F:metalloaminopeptidase activity"/>
    <property type="evidence" value="ECO:0007669"/>
    <property type="project" value="InterPro"/>
</dbReference>
<accession>A0A662ZE70</accession>
<keyword evidence="3" id="KW-0645">Protease</keyword>
<protein>
    <submittedName>
        <fullName evidence="7">PepB aminopeptidase</fullName>
    </submittedName>
</protein>
<dbReference type="EMBL" id="FOXF01000002">
    <property type="protein sequence ID" value="SFP01259.1"/>
    <property type="molecule type" value="Genomic_DNA"/>
</dbReference>
<evidence type="ECO:0000313" key="7">
    <source>
        <dbReference type="EMBL" id="SFP01259.1"/>
    </source>
</evidence>
<dbReference type="PROSITE" id="PS00631">
    <property type="entry name" value="CYTOSOL_AP"/>
    <property type="match status" value="1"/>
</dbReference>
<dbReference type="PANTHER" id="PTHR11963:SF20">
    <property type="entry name" value="PEPTIDASE B"/>
    <property type="match status" value="1"/>
</dbReference>
<dbReference type="Gene3D" id="3.40.630.10">
    <property type="entry name" value="Zn peptidases"/>
    <property type="match status" value="1"/>
</dbReference>
<evidence type="ECO:0000259" key="6">
    <source>
        <dbReference type="PROSITE" id="PS00631"/>
    </source>
</evidence>
<sequence length="437" mass="46174">MDNTQILKVFKAAPGTAAYPYLKDCTLSYSGEGALIHADDSDRKSHLRTIQAAARTLSSAGYKKVELADSDSMKWTREEAYVFFLGFRSIKNGADIIYPHDIDTDDFRTERDIITWLRDTIDAPASSLNPVSYSVFLNSLSAIAGNSFSIKAYTGDKLHSESLVGLMTVGGGSDNPPCLYELDYNPTGDVNAPVFAALVGKGITFDTGGYSLKPSDLMRSMHSDMGGSATVAASLALLAVQGFTGRVKAYLCCAENMISGKAMRVGDIISYPNGVTVVVDNTDAEGRLVLADGLIRAGRTSAKYIIDAATLTGAAKVALGRDYNAALSLNTGLSNAFVKSAASVDEAAWALPLEKFHLGIVSSSLADITNSASGDGIAGATSAAAFLSRFVPSGLHDSWLHIDLAASYRKTPNDIYQVGAMGHGARSIAAFVKKLAE</sequence>
<dbReference type="InterPro" id="IPR047620">
    <property type="entry name" value="M17_PepB-like_N"/>
</dbReference>
<dbReference type="PANTHER" id="PTHR11963">
    <property type="entry name" value="LEUCINE AMINOPEPTIDASE-RELATED"/>
    <property type="match status" value="1"/>
</dbReference>
<dbReference type="AlphaFoldDB" id="A0A662ZE70"/>
<dbReference type="GO" id="GO:0005737">
    <property type="term" value="C:cytoplasm"/>
    <property type="evidence" value="ECO:0007669"/>
    <property type="project" value="InterPro"/>
</dbReference>
<reference evidence="7 8" key="1">
    <citation type="submission" date="2016-10" db="EMBL/GenBank/DDBJ databases">
        <authorList>
            <person name="Varghese N."/>
            <person name="Submissions S."/>
        </authorList>
    </citation>
    <scope>NUCLEOTIDE SEQUENCE [LARGE SCALE GENOMIC DNA]</scope>
    <source>
        <strain evidence="7 8">DSM 1361</strain>
    </source>
</reference>
<dbReference type="Proteomes" id="UP000243745">
    <property type="component" value="Unassembled WGS sequence"/>
</dbReference>
<evidence type="ECO:0000256" key="2">
    <source>
        <dbReference type="ARBA" id="ARBA00022438"/>
    </source>
</evidence>
<dbReference type="InterPro" id="IPR000819">
    <property type="entry name" value="Peptidase_M17_C"/>
</dbReference>
<dbReference type="GO" id="GO:0030145">
    <property type="term" value="F:manganese ion binding"/>
    <property type="evidence" value="ECO:0007669"/>
    <property type="project" value="InterPro"/>
</dbReference>
<dbReference type="RefSeq" id="WP_093140049.1">
    <property type="nucleotide sequence ID" value="NZ_FOXF01000002.1"/>
</dbReference>
<dbReference type="PRINTS" id="PR00481">
    <property type="entry name" value="LAMNOPPTDASE"/>
</dbReference>
<dbReference type="SUPFAM" id="SSF53187">
    <property type="entry name" value="Zn-dependent exopeptidases"/>
    <property type="match status" value="1"/>
</dbReference>
<dbReference type="GO" id="GO:0006508">
    <property type="term" value="P:proteolysis"/>
    <property type="evidence" value="ECO:0007669"/>
    <property type="project" value="UniProtKB-KW"/>
</dbReference>
<gene>
    <name evidence="7" type="ORF">SAMN02910344_00181</name>
</gene>
<comment type="similarity">
    <text evidence="1">Belongs to the peptidase M17 family.</text>
</comment>
<keyword evidence="4" id="KW-0378">Hydrolase</keyword>
<organism evidence="7 8">
    <name type="scientific">Ruminobacter amylophilus</name>
    <dbReference type="NCBI Taxonomy" id="867"/>
    <lineage>
        <taxon>Bacteria</taxon>
        <taxon>Pseudomonadati</taxon>
        <taxon>Pseudomonadota</taxon>
        <taxon>Gammaproteobacteria</taxon>
        <taxon>Aeromonadales</taxon>
        <taxon>Succinivibrionaceae</taxon>
        <taxon>Ruminobacter</taxon>
    </lineage>
</organism>
<dbReference type="OrthoDB" id="9809354at2"/>
<dbReference type="InterPro" id="IPR011356">
    <property type="entry name" value="Leucine_aapep/pepB"/>
</dbReference>
<dbReference type="Pfam" id="PF12404">
    <property type="entry name" value="DUF3663"/>
    <property type="match status" value="1"/>
</dbReference>